<dbReference type="GO" id="GO:0005886">
    <property type="term" value="C:plasma membrane"/>
    <property type="evidence" value="ECO:0007669"/>
    <property type="project" value="UniProtKB-SubCell"/>
</dbReference>
<dbReference type="PANTHER" id="PTHR37937">
    <property type="entry name" value="CONJUGATIVE TRANSFER: DNA TRANSPORT"/>
    <property type="match status" value="1"/>
</dbReference>
<dbReference type="GO" id="GO:0003677">
    <property type="term" value="F:DNA binding"/>
    <property type="evidence" value="ECO:0007669"/>
    <property type="project" value="UniProtKB-KW"/>
</dbReference>
<gene>
    <name evidence="8" type="ORF">PJV92_05285</name>
</gene>
<evidence type="ECO:0000256" key="6">
    <source>
        <dbReference type="SAM" id="Phobius"/>
    </source>
</evidence>
<dbReference type="SUPFAM" id="SSF52540">
    <property type="entry name" value="P-loop containing nucleoside triphosphate hydrolases"/>
    <property type="match status" value="1"/>
</dbReference>
<dbReference type="PANTHER" id="PTHR37937:SF1">
    <property type="entry name" value="CONJUGATIVE TRANSFER: DNA TRANSPORT"/>
    <property type="match status" value="1"/>
</dbReference>
<dbReference type="InterPro" id="IPR027417">
    <property type="entry name" value="P-loop_NTPase"/>
</dbReference>
<dbReference type="Pfam" id="PF10412">
    <property type="entry name" value="TrwB_AAD_bind"/>
    <property type="match status" value="1"/>
</dbReference>
<dbReference type="AlphaFoldDB" id="A0AAP4PYF7"/>
<name>A0AAP4PYF7_9BACT</name>
<keyword evidence="4 6" id="KW-1133">Transmembrane helix</keyword>
<organism evidence="8 9">
    <name type="scientific">Aliarcobacter butzleri</name>
    <dbReference type="NCBI Taxonomy" id="28197"/>
    <lineage>
        <taxon>Bacteria</taxon>
        <taxon>Pseudomonadati</taxon>
        <taxon>Campylobacterota</taxon>
        <taxon>Epsilonproteobacteria</taxon>
        <taxon>Campylobacterales</taxon>
        <taxon>Arcobacteraceae</taxon>
        <taxon>Aliarcobacter</taxon>
    </lineage>
</organism>
<protein>
    <submittedName>
        <fullName evidence="8">Type IV secretion system DNA-binding domain-containing protein</fullName>
    </submittedName>
</protein>
<reference evidence="8" key="1">
    <citation type="journal article" date="2023" name="Microorganisms">
        <title>Genomic Characterization of Arcobacter butzleri Strains Isolated from Various Sources in Lithuania.</title>
        <authorList>
            <person name="Uljanovas D."/>
            <person name="Golz G."/>
            <person name="Fleischmann S."/>
            <person name="Kudirkiene E."/>
            <person name="Kasetiene N."/>
            <person name="Grineviciene A."/>
            <person name="Tamuleviciene E."/>
            <person name="Aksomaitiene J."/>
            <person name="Alter T."/>
            <person name="Malakauskas M."/>
        </authorList>
    </citation>
    <scope>NUCLEOTIDE SEQUENCE</scope>
    <source>
        <strain evidence="8">H19</strain>
    </source>
</reference>
<dbReference type="RefSeq" id="WP_301344047.1">
    <property type="nucleotide sequence ID" value="NZ_JAPZCV010000004.1"/>
</dbReference>
<dbReference type="Proteomes" id="UP001171508">
    <property type="component" value="Unassembled WGS sequence"/>
</dbReference>
<comment type="caution">
    <text evidence="8">The sequence shown here is derived from an EMBL/GenBank/DDBJ whole genome shotgun (WGS) entry which is preliminary data.</text>
</comment>
<evidence type="ECO:0000256" key="3">
    <source>
        <dbReference type="ARBA" id="ARBA00022692"/>
    </source>
</evidence>
<keyword evidence="3 6" id="KW-0812">Transmembrane</keyword>
<dbReference type="InterPro" id="IPR019476">
    <property type="entry name" value="T4SS_TraD_DNA-bd"/>
</dbReference>
<evidence type="ECO:0000259" key="7">
    <source>
        <dbReference type="Pfam" id="PF10412"/>
    </source>
</evidence>
<feature type="domain" description="Type IV secretion system coupling protein TraD DNA-binding" evidence="7">
    <location>
        <begin position="129"/>
        <end position="478"/>
    </location>
</feature>
<feature type="transmembrane region" description="Helical" evidence="6">
    <location>
        <begin position="21"/>
        <end position="42"/>
    </location>
</feature>
<sequence length="544" mass="62976">MQNELSNAQIFEFFTNLIFNVVLYSSITILIVIALYYFYVFFYNDGKVDELGLRYALGAGSSANPPANKYKDGHIWTSLNNLKHYSLKNQKKPSKIFINQFRYFDDYAEKIKIPKWLKKRHESQEVFLDASMVARGMLIVGSAGGGKTVTINNISAQRWYRKGVFFSKKGDSEKLFYRPGIDYLINPKIKNSTVHDILSEDIQYIEVYINTLMNATLGKSQDYFSGSAKQKLRKFLEKVKIQEHDNNLNKIEKWDLFLNFFAQAFEDAQNGDQKSERDVLSTVSATMESLYLTAYRIKKGHRTFTVKEFFSDTKTKNNVFLNATDPSMIGLLTATAAVLVTYQLAMPDIKEWDKDFLVYYNLDEYLSFAAAMDDEILAEISRVGRSKGICPVKGVQSFPSKEDELKELVSNVQYIMIFASTDDKVFEKLNKIIGKTEYVNRVKNESWTGNKKTISFSDKIENRDIVTQYQINTIQNEGFSHIFFAPKEKILYKGYTPEVHIKERKVNFTEIPLIGYYRWKHDFEDNMKNQAKKNKEIAQKILGM</sequence>
<evidence type="ECO:0000256" key="2">
    <source>
        <dbReference type="ARBA" id="ARBA00022475"/>
    </source>
</evidence>
<dbReference type="EMBL" id="JAQJJM010000011">
    <property type="protein sequence ID" value="MDN5132131.1"/>
    <property type="molecule type" value="Genomic_DNA"/>
</dbReference>
<evidence type="ECO:0000256" key="1">
    <source>
        <dbReference type="ARBA" id="ARBA00004651"/>
    </source>
</evidence>
<evidence type="ECO:0000313" key="8">
    <source>
        <dbReference type="EMBL" id="MDN5132131.1"/>
    </source>
</evidence>
<evidence type="ECO:0000256" key="4">
    <source>
        <dbReference type="ARBA" id="ARBA00022989"/>
    </source>
</evidence>
<comment type="subcellular location">
    <subcellularLocation>
        <location evidence="1">Cell membrane</location>
        <topology evidence="1">Multi-pass membrane protein</topology>
    </subcellularLocation>
</comment>
<keyword evidence="2" id="KW-1003">Cell membrane</keyword>
<evidence type="ECO:0000256" key="5">
    <source>
        <dbReference type="ARBA" id="ARBA00023136"/>
    </source>
</evidence>
<proteinExistence type="predicted"/>
<keyword evidence="8" id="KW-0238">DNA-binding</keyword>
<dbReference type="Gene3D" id="3.40.50.300">
    <property type="entry name" value="P-loop containing nucleotide triphosphate hydrolases"/>
    <property type="match status" value="2"/>
</dbReference>
<accession>A0AAP4PYF7</accession>
<reference evidence="8" key="2">
    <citation type="submission" date="2023-01" db="EMBL/GenBank/DDBJ databases">
        <authorList>
            <person name="Uljanovas D."/>
        </authorList>
    </citation>
    <scope>NUCLEOTIDE SEQUENCE</scope>
    <source>
        <strain evidence="8">H19</strain>
    </source>
</reference>
<evidence type="ECO:0000313" key="9">
    <source>
        <dbReference type="Proteomes" id="UP001171508"/>
    </source>
</evidence>
<keyword evidence="5 6" id="KW-0472">Membrane</keyword>
<dbReference type="InterPro" id="IPR051539">
    <property type="entry name" value="T4SS-coupling_protein"/>
</dbReference>